<organism evidence="1 2">
    <name type="scientific">Portunus trituberculatus</name>
    <name type="common">Swimming crab</name>
    <name type="synonym">Neptunus trituberculatus</name>
    <dbReference type="NCBI Taxonomy" id="210409"/>
    <lineage>
        <taxon>Eukaryota</taxon>
        <taxon>Metazoa</taxon>
        <taxon>Ecdysozoa</taxon>
        <taxon>Arthropoda</taxon>
        <taxon>Crustacea</taxon>
        <taxon>Multicrustacea</taxon>
        <taxon>Malacostraca</taxon>
        <taxon>Eumalacostraca</taxon>
        <taxon>Eucarida</taxon>
        <taxon>Decapoda</taxon>
        <taxon>Pleocyemata</taxon>
        <taxon>Brachyura</taxon>
        <taxon>Eubrachyura</taxon>
        <taxon>Portunoidea</taxon>
        <taxon>Portunidae</taxon>
        <taxon>Portuninae</taxon>
        <taxon>Portunus</taxon>
    </lineage>
</organism>
<accession>A0A5B7I1S9</accession>
<comment type="caution">
    <text evidence="1">The sequence shown here is derived from an EMBL/GenBank/DDBJ whole genome shotgun (WGS) entry which is preliminary data.</text>
</comment>
<dbReference type="EMBL" id="VSRR010042610">
    <property type="protein sequence ID" value="MPC76105.1"/>
    <property type="molecule type" value="Genomic_DNA"/>
</dbReference>
<sequence length="18" mass="1955">MGKLRSPCPPSTPWTPSL</sequence>
<dbReference type="AlphaFoldDB" id="A0A5B7I1S9"/>
<evidence type="ECO:0000313" key="1">
    <source>
        <dbReference type="EMBL" id="MPC76105.1"/>
    </source>
</evidence>
<evidence type="ECO:0000313" key="2">
    <source>
        <dbReference type="Proteomes" id="UP000324222"/>
    </source>
</evidence>
<gene>
    <name evidence="1" type="ORF">E2C01_070510</name>
</gene>
<name>A0A5B7I1S9_PORTR</name>
<reference evidence="1 2" key="1">
    <citation type="submission" date="2019-05" db="EMBL/GenBank/DDBJ databases">
        <title>Another draft genome of Portunus trituberculatus and its Hox gene families provides insights of decapod evolution.</title>
        <authorList>
            <person name="Jeong J.-H."/>
            <person name="Song I."/>
            <person name="Kim S."/>
            <person name="Choi T."/>
            <person name="Kim D."/>
            <person name="Ryu S."/>
            <person name="Kim W."/>
        </authorList>
    </citation>
    <scope>NUCLEOTIDE SEQUENCE [LARGE SCALE GENOMIC DNA]</scope>
    <source>
        <tissue evidence="1">Muscle</tissue>
    </source>
</reference>
<proteinExistence type="predicted"/>
<dbReference type="Proteomes" id="UP000324222">
    <property type="component" value="Unassembled WGS sequence"/>
</dbReference>
<protein>
    <submittedName>
        <fullName evidence="1">Uncharacterized protein</fullName>
    </submittedName>
</protein>
<keyword evidence="2" id="KW-1185">Reference proteome</keyword>